<dbReference type="PANTHER" id="PTHR41913:SF1">
    <property type="entry name" value="DUF1684 DOMAIN-CONTAINING PROTEIN"/>
    <property type="match status" value="1"/>
</dbReference>
<dbReference type="PANTHER" id="PTHR41913">
    <property type="entry name" value="DUF1684 DOMAIN-CONTAINING PROTEIN"/>
    <property type="match status" value="1"/>
</dbReference>
<dbReference type="InterPro" id="IPR012467">
    <property type="entry name" value="DUF1684"/>
</dbReference>
<reference evidence="2 3" key="1">
    <citation type="submission" date="2023-07" db="EMBL/GenBank/DDBJ databases">
        <title>Sequencing the genomes of 1000 actinobacteria strains.</title>
        <authorList>
            <person name="Klenk H.-P."/>
        </authorList>
    </citation>
    <scope>NUCLEOTIDE SEQUENCE [LARGE SCALE GENOMIC DNA]</scope>
    <source>
        <strain evidence="2 3">DSM 14785</strain>
    </source>
</reference>
<protein>
    <submittedName>
        <fullName evidence="2">Uncharacterized protein (DUF1684 family)</fullName>
    </submittedName>
</protein>
<keyword evidence="3" id="KW-1185">Reference proteome</keyword>
<evidence type="ECO:0000313" key="3">
    <source>
        <dbReference type="Proteomes" id="UP001240250"/>
    </source>
</evidence>
<proteinExistence type="predicted"/>
<accession>A0ABU0GKT6</accession>
<dbReference type="RefSeq" id="WP_082740328.1">
    <property type="nucleotide sequence ID" value="NZ_JAUSVM010000001.1"/>
</dbReference>
<evidence type="ECO:0000256" key="1">
    <source>
        <dbReference type="SAM" id="MobiDB-lite"/>
    </source>
</evidence>
<feature type="region of interest" description="Disordered" evidence="1">
    <location>
        <begin position="1"/>
        <end position="32"/>
    </location>
</feature>
<sequence length="281" mass="29573">MTLQDTATRPDADTPTDAPSASDRAATAAAHAAWRAAREDELRAPHGWLSPVAYLAVPHAPTVLGDVPGRWWVDADQVHHAVGADVTTHAVAEGGSQVVTTYLPAGRAPADGTGTGDVAVELVRRTGRYALRLRDPQAPVRVAFTGVPAYPHDASWVLDVPVRWYAEPREVVVGAARPGLVHRVQVVGEVDVARDGRRATLALTGAPGGTVTLLFSDEADDVAPWRVVQAGVPGPGATTLRLDLNRAVNLPYAFSEHGTCPAPVPGNHLPFAVTAGERVPR</sequence>
<evidence type="ECO:0000313" key="2">
    <source>
        <dbReference type="EMBL" id="MDQ0425969.1"/>
    </source>
</evidence>
<dbReference type="Pfam" id="PF07920">
    <property type="entry name" value="DUF1684"/>
    <property type="match status" value="1"/>
</dbReference>
<organism evidence="2 3">
    <name type="scientific">Cellulomonas iranensis</name>
    <dbReference type="NCBI Taxonomy" id="76862"/>
    <lineage>
        <taxon>Bacteria</taxon>
        <taxon>Bacillati</taxon>
        <taxon>Actinomycetota</taxon>
        <taxon>Actinomycetes</taxon>
        <taxon>Micrococcales</taxon>
        <taxon>Cellulomonadaceae</taxon>
        <taxon>Cellulomonas</taxon>
    </lineage>
</organism>
<gene>
    <name evidence="2" type="ORF">JO380_002350</name>
</gene>
<name>A0ABU0GKT6_9CELL</name>
<dbReference type="Proteomes" id="UP001240250">
    <property type="component" value="Unassembled WGS sequence"/>
</dbReference>
<dbReference type="EMBL" id="JAUSVM010000001">
    <property type="protein sequence ID" value="MDQ0425969.1"/>
    <property type="molecule type" value="Genomic_DNA"/>
</dbReference>
<comment type="caution">
    <text evidence="2">The sequence shown here is derived from an EMBL/GenBank/DDBJ whole genome shotgun (WGS) entry which is preliminary data.</text>
</comment>